<evidence type="ECO:0000256" key="3">
    <source>
        <dbReference type="ARBA" id="ARBA00022588"/>
    </source>
</evidence>
<dbReference type="AlphaFoldDB" id="V4BMV9"/>
<dbReference type="Gene3D" id="1.10.533.10">
    <property type="entry name" value="Death Domain, Fas"/>
    <property type="match status" value="1"/>
</dbReference>
<keyword evidence="5" id="KW-0391">Immunity</keyword>
<proteinExistence type="predicted"/>
<dbReference type="STRING" id="225164.V4BMV9"/>
<keyword evidence="1" id="KW-1017">Isopeptide bond</keyword>
<dbReference type="PROSITE" id="PS51192">
    <property type="entry name" value="HELICASE_ATP_BIND_1"/>
    <property type="match status" value="1"/>
</dbReference>
<feature type="domain" description="Helicase ATP-binding" evidence="7">
    <location>
        <begin position="159"/>
        <end position="338"/>
    </location>
</feature>
<keyword evidence="2" id="KW-0597">Phosphoprotein</keyword>
<evidence type="ECO:0000259" key="7">
    <source>
        <dbReference type="PROSITE" id="PS51192"/>
    </source>
</evidence>
<dbReference type="InterPro" id="IPR027417">
    <property type="entry name" value="P-loop_NTPase"/>
</dbReference>
<evidence type="ECO:0000256" key="1">
    <source>
        <dbReference type="ARBA" id="ARBA00022499"/>
    </source>
</evidence>
<feature type="region of interest" description="Disordered" evidence="6">
    <location>
        <begin position="99"/>
        <end position="151"/>
    </location>
</feature>
<dbReference type="GO" id="GO:0005524">
    <property type="term" value="F:ATP binding"/>
    <property type="evidence" value="ECO:0007669"/>
    <property type="project" value="InterPro"/>
</dbReference>
<evidence type="ECO:0000256" key="4">
    <source>
        <dbReference type="ARBA" id="ARBA00022843"/>
    </source>
</evidence>
<dbReference type="PANTHER" id="PTHR14074">
    <property type="entry name" value="HELICASE WITH DEATH DOMAIN-RELATED"/>
    <property type="match status" value="1"/>
</dbReference>
<evidence type="ECO:0000313" key="9">
    <source>
        <dbReference type="Proteomes" id="UP000030746"/>
    </source>
</evidence>
<dbReference type="CTD" id="20239686"/>
<evidence type="ECO:0000313" key="8">
    <source>
        <dbReference type="EMBL" id="ESO90314.1"/>
    </source>
</evidence>
<reference evidence="8 9" key="1">
    <citation type="journal article" date="2013" name="Nature">
        <title>Insights into bilaterian evolution from three spiralian genomes.</title>
        <authorList>
            <person name="Simakov O."/>
            <person name="Marletaz F."/>
            <person name="Cho S.J."/>
            <person name="Edsinger-Gonzales E."/>
            <person name="Havlak P."/>
            <person name="Hellsten U."/>
            <person name="Kuo D.H."/>
            <person name="Larsson T."/>
            <person name="Lv J."/>
            <person name="Arendt D."/>
            <person name="Savage R."/>
            <person name="Osoegawa K."/>
            <person name="de Jong P."/>
            <person name="Grimwood J."/>
            <person name="Chapman J.A."/>
            <person name="Shapiro H."/>
            <person name="Aerts A."/>
            <person name="Otillar R.P."/>
            <person name="Terry A.Y."/>
            <person name="Boore J.L."/>
            <person name="Grigoriev I.V."/>
            <person name="Lindberg D.R."/>
            <person name="Seaver E.C."/>
            <person name="Weisblat D.A."/>
            <person name="Putnam N.H."/>
            <person name="Rokhsar D.S."/>
        </authorList>
    </citation>
    <scope>NUCLEOTIDE SEQUENCE [LARGE SCALE GENOMIC DNA]</scope>
</reference>
<dbReference type="GeneID" id="20239686"/>
<dbReference type="Gene3D" id="1.20.1320.30">
    <property type="match status" value="1"/>
</dbReference>
<dbReference type="HOGENOM" id="CLU_478409_0_0_1"/>
<dbReference type="KEGG" id="lgi:LOTGIDRAFT_164234"/>
<sequence>MTKSTGVPSEESKQLIEAMKPKLKKNLEPSEILKTLKGFDRETHENIVGTEILGDREGAVDHLIDAVLKQNIVGEFFQVLRQTGYLDDGDELKVPDETIDVYSPASGPTDQGQDLPIQGDTSRSEGDEDANGFSDEEEEMEASENADELPMRKYQYELSQAAIEGENTIICAPTGSGKTRVALYIVRKHLSDMSHGGKKKIVFLARTTLLVNQQAKTFRKHLPPEYSDKVCDVTGESGFSTQLHTAFDFYNIVVLTPQILDNNLKDGKIKSLSEFSLLILDECHHTRKGEPYNNLMKKYLKAKNAREDGLPQIIGLTASLGVEKATTVGEATISILKLCANLDVEKLSTVTVHKEELERTVPKPDERRVKLHGSRCDEARDQIHDTMLKIENHLDEAVLTLRDRGISALKKKRPSNLNSQSYGQWAVKIKRSTMEIIGQTEEAKALTRTIIVTARQLEVYNASMDIHDLVRLSDVLEYLERNLTDNLEKDKHFPVEDELSKYFTGLKLNLRKIAIKDENPNLRILKDEIIKLRNEKGDDSLGIIFVRTRGTCYAIRDWMKSDRELRKLNF</sequence>
<dbReference type="InterPro" id="IPR051363">
    <property type="entry name" value="RLR_Helicase"/>
</dbReference>
<dbReference type="GO" id="GO:0045087">
    <property type="term" value="P:innate immune response"/>
    <property type="evidence" value="ECO:0007669"/>
    <property type="project" value="UniProtKB-KW"/>
</dbReference>
<accession>V4BMV9</accession>
<keyword evidence="3" id="KW-0399">Innate immunity</keyword>
<evidence type="ECO:0000256" key="2">
    <source>
        <dbReference type="ARBA" id="ARBA00022553"/>
    </source>
</evidence>
<feature type="compositionally biased region" description="Acidic residues" evidence="6">
    <location>
        <begin position="126"/>
        <end position="147"/>
    </location>
</feature>
<dbReference type="EMBL" id="KB202444">
    <property type="protein sequence ID" value="ESO90314.1"/>
    <property type="molecule type" value="Genomic_DNA"/>
</dbReference>
<dbReference type="InterPro" id="IPR014001">
    <property type="entry name" value="Helicase_ATP-bd"/>
</dbReference>
<dbReference type="OrthoDB" id="6150506at2759"/>
<dbReference type="Gene3D" id="3.40.50.300">
    <property type="entry name" value="P-loop containing nucleotide triphosphate hydrolases"/>
    <property type="match status" value="2"/>
</dbReference>
<dbReference type="Pfam" id="PF18119">
    <property type="entry name" value="RIG-I_C"/>
    <property type="match status" value="1"/>
</dbReference>
<dbReference type="InterPro" id="IPR011029">
    <property type="entry name" value="DEATH-like_dom_sf"/>
</dbReference>
<dbReference type="GO" id="GO:0003676">
    <property type="term" value="F:nucleic acid binding"/>
    <property type="evidence" value="ECO:0007669"/>
    <property type="project" value="InterPro"/>
</dbReference>
<dbReference type="SMART" id="SM00487">
    <property type="entry name" value="DEXDc"/>
    <property type="match status" value="1"/>
</dbReference>
<dbReference type="Pfam" id="PF00270">
    <property type="entry name" value="DEAD"/>
    <property type="match status" value="1"/>
</dbReference>
<dbReference type="SUPFAM" id="SSF52540">
    <property type="entry name" value="P-loop containing nucleoside triphosphate hydrolases"/>
    <property type="match status" value="1"/>
</dbReference>
<dbReference type="InterPro" id="IPR011545">
    <property type="entry name" value="DEAD/DEAH_box_helicase_dom"/>
</dbReference>
<dbReference type="OMA" id="HYTHARA"/>
<dbReference type="InterPro" id="IPR031964">
    <property type="entry name" value="CARD_dom"/>
</dbReference>
<dbReference type="Pfam" id="PF16739">
    <property type="entry name" value="CARD_2"/>
    <property type="match status" value="1"/>
</dbReference>
<dbReference type="RefSeq" id="XP_009058986.1">
    <property type="nucleotide sequence ID" value="XM_009060738.1"/>
</dbReference>
<dbReference type="Proteomes" id="UP000030746">
    <property type="component" value="Unassembled WGS sequence"/>
</dbReference>
<dbReference type="InterPro" id="IPR041204">
    <property type="entry name" value="RIG-I-like_C"/>
</dbReference>
<dbReference type="GO" id="GO:0005737">
    <property type="term" value="C:cytoplasm"/>
    <property type="evidence" value="ECO:0007669"/>
    <property type="project" value="TreeGrafter"/>
</dbReference>
<evidence type="ECO:0000256" key="6">
    <source>
        <dbReference type="SAM" id="MobiDB-lite"/>
    </source>
</evidence>
<evidence type="ECO:0000256" key="5">
    <source>
        <dbReference type="ARBA" id="ARBA00022859"/>
    </source>
</evidence>
<organism evidence="8 9">
    <name type="scientific">Lottia gigantea</name>
    <name type="common">Giant owl limpet</name>
    <dbReference type="NCBI Taxonomy" id="225164"/>
    <lineage>
        <taxon>Eukaryota</taxon>
        <taxon>Metazoa</taxon>
        <taxon>Spiralia</taxon>
        <taxon>Lophotrochozoa</taxon>
        <taxon>Mollusca</taxon>
        <taxon>Gastropoda</taxon>
        <taxon>Patellogastropoda</taxon>
        <taxon>Lottioidea</taxon>
        <taxon>Lottiidae</taxon>
        <taxon>Lottia</taxon>
    </lineage>
</organism>
<gene>
    <name evidence="8" type="ORF">LOTGIDRAFT_164234</name>
</gene>
<name>V4BMV9_LOTGI</name>
<protein>
    <recommendedName>
        <fullName evidence="7">Helicase ATP-binding domain-containing protein</fullName>
    </recommendedName>
</protein>
<keyword evidence="9" id="KW-1185">Reference proteome</keyword>
<dbReference type="PANTHER" id="PTHR14074:SF16">
    <property type="entry name" value="ANTIVIRAL INNATE IMMUNE RESPONSE RECEPTOR RIG-I"/>
    <property type="match status" value="1"/>
</dbReference>
<keyword evidence="4" id="KW-0832">Ubl conjugation</keyword>